<dbReference type="CDD" id="cd00268">
    <property type="entry name" value="DEADc"/>
    <property type="match status" value="1"/>
</dbReference>
<dbReference type="PANTHER" id="PTHR47959:SF10">
    <property type="entry name" value="ATP-DEPENDENT RNA HELICASE RHLB"/>
    <property type="match status" value="1"/>
</dbReference>
<keyword evidence="5 7" id="KW-0067">ATP-binding</keyword>
<dbReference type="EMBL" id="JBEWTB010000002">
    <property type="protein sequence ID" value="MET4756345.1"/>
    <property type="molecule type" value="Genomic_DNA"/>
</dbReference>
<comment type="caution">
    <text evidence="13">The sequence shown here is derived from an EMBL/GenBank/DDBJ whole genome shotgun (WGS) entry which is preliminary data.</text>
</comment>
<dbReference type="InterPro" id="IPR027417">
    <property type="entry name" value="P-loop_NTPase"/>
</dbReference>
<keyword evidence="4 7" id="KW-0347">Helicase</keyword>
<dbReference type="SMART" id="SM00487">
    <property type="entry name" value="DEXDc"/>
    <property type="match status" value="1"/>
</dbReference>
<name>A0ABV2SF09_9GAMM</name>
<dbReference type="CDD" id="cd18787">
    <property type="entry name" value="SF2_C_DEAD"/>
    <property type="match status" value="1"/>
</dbReference>
<dbReference type="HAMAP" id="MF_00661">
    <property type="entry name" value="DEAD_helicase_RhlB"/>
    <property type="match status" value="1"/>
</dbReference>
<dbReference type="PROSITE" id="PS51192">
    <property type="entry name" value="HELICASE_ATP_BIND_1"/>
    <property type="match status" value="1"/>
</dbReference>
<feature type="compositionally biased region" description="Basic residues" evidence="9">
    <location>
        <begin position="51"/>
        <end position="76"/>
    </location>
</feature>
<evidence type="ECO:0000256" key="7">
    <source>
        <dbReference type="HAMAP-Rule" id="MF_00661"/>
    </source>
</evidence>
<dbReference type="GO" id="GO:0003724">
    <property type="term" value="F:RNA helicase activity"/>
    <property type="evidence" value="ECO:0007669"/>
    <property type="project" value="UniProtKB-EC"/>
</dbReference>
<dbReference type="InterPro" id="IPR050079">
    <property type="entry name" value="DEAD_box_RNA_helicase"/>
</dbReference>
<keyword evidence="14" id="KW-1185">Reference proteome</keyword>
<protein>
    <recommendedName>
        <fullName evidence="7">ATP-dependent RNA helicase RhlB</fullName>
        <ecNumber evidence="7">3.6.4.13</ecNumber>
    </recommendedName>
</protein>
<dbReference type="InterPro" id="IPR023554">
    <property type="entry name" value="RNA_helicase_ATP-dep_RhlB"/>
</dbReference>
<comment type="subcellular location">
    <subcellularLocation>
        <location evidence="7">Cytoplasm</location>
    </subcellularLocation>
</comment>
<evidence type="ECO:0000259" key="12">
    <source>
        <dbReference type="PROSITE" id="PS51195"/>
    </source>
</evidence>
<feature type="domain" description="Helicase ATP-binding" evidence="10">
    <location>
        <begin position="125"/>
        <end position="305"/>
    </location>
</feature>
<dbReference type="EC" id="3.6.4.13" evidence="7"/>
<comment type="subunit">
    <text evidence="7">Component of the RNA degradosome, which is a multiprotein complex involved in RNA processing and mRNA degradation.</text>
</comment>
<feature type="region of interest" description="Disordered" evidence="9">
    <location>
        <begin position="17"/>
        <end position="79"/>
    </location>
</feature>
<dbReference type="SUPFAM" id="SSF52540">
    <property type="entry name" value="P-loop containing nucleoside triphosphate hydrolases"/>
    <property type="match status" value="1"/>
</dbReference>
<feature type="domain" description="DEAD-box RNA helicase Q" evidence="12">
    <location>
        <begin position="94"/>
        <end position="122"/>
    </location>
</feature>
<dbReference type="Pfam" id="PF00270">
    <property type="entry name" value="DEAD"/>
    <property type="match status" value="1"/>
</dbReference>
<evidence type="ECO:0000259" key="10">
    <source>
        <dbReference type="PROSITE" id="PS51192"/>
    </source>
</evidence>
<gene>
    <name evidence="7" type="primary">rhlB</name>
    <name evidence="13" type="ORF">V5J35_001537</name>
</gene>
<evidence type="ECO:0000313" key="13">
    <source>
        <dbReference type="EMBL" id="MET4756345.1"/>
    </source>
</evidence>
<dbReference type="InterPro" id="IPR014001">
    <property type="entry name" value="Helicase_ATP-bd"/>
</dbReference>
<keyword evidence="1 7" id="KW-0963">Cytoplasm</keyword>
<dbReference type="PROSITE" id="PS51194">
    <property type="entry name" value="HELICASE_CTER"/>
    <property type="match status" value="1"/>
</dbReference>
<feature type="domain" description="Helicase C-terminal" evidence="11">
    <location>
        <begin position="316"/>
        <end position="476"/>
    </location>
</feature>
<dbReference type="Proteomes" id="UP001549366">
    <property type="component" value="Unassembled WGS sequence"/>
</dbReference>
<keyword evidence="3 7" id="KW-0378">Hydrolase</keyword>
<accession>A0ABV2SF09</accession>
<evidence type="ECO:0000256" key="6">
    <source>
        <dbReference type="ARBA" id="ARBA00022884"/>
    </source>
</evidence>
<dbReference type="GO" id="GO:0016787">
    <property type="term" value="F:hydrolase activity"/>
    <property type="evidence" value="ECO:0007669"/>
    <property type="project" value="UniProtKB-KW"/>
</dbReference>
<evidence type="ECO:0000313" key="14">
    <source>
        <dbReference type="Proteomes" id="UP001549366"/>
    </source>
</evidence>
<dbReference type="InterPro" id="IPR044742">
    <property type="entry name" value="DEAD/DEAH_RhlB"/>
</dbReference>
<comment type="function">
    <text evidence="7">DEAD-box RNA helicase involved in RNA degradation. Has RNA-dependent ATPase activity and unwinds double-stranded RNA.</text>
</comment>
<feature type="short sequence motif" description="Q motif" evidence="8">
    <location>
        <begin position="94"/>
        <end position="122"/>
    </location>
</feature>
<evidence type="ECO:0000256" key="2">
    <source>
        <dbReference type="ARBA" id="ARBA00022741"/>
    </source>
</evidence>
<comment type="catalytic activity">
    <reaction evidence="7">
        <text>ATP + H2O = ADP + phosphate + H(+)</text>
        <dbReference type="Rhea" id="RHEA:13065"/>
        <dbReference type="ChEBI" id="CHEBI:15377"/>
        <dbReference type="ChEBI" id="CHEBI:15378"/>
        <dbReference type="ChEBI" id="CHEBI:30616"/>
        <dbReference type="ChEBI" id="CHEBI:43474"/>
        <dbReference type="ChEBI" id="CHEBI:456216"/>
        <dbReference type="EC" id="3.6.4.13"/>
    </reaction>
</comment>
<dbReference type="NCBIfam" id="NF002340">
    <property type="entry name" value="PRK01297.1"/>
    <property type="match status" value="1"/>
</dbReference>
<feature type="compositionally biased region" description="Polar residues" evidence="9">
    <location>
        <begin position="24"/>
        <end position="34"/>
    </location>
</feature>
<dbReference type="SMART" id="SM00490">
    <property type="entry name" value="HELICc"/>
    <property type="match status" value="1"/>
</dbReference>
<reference evidence="13 14" key="1">
    <citation type="submission" date="2024-06" db="EMBL/GenBank/DDBJ databases">
        <title>Genomic Encyclopedia of Type Strains, Phase V (KMG-V): Genome sequencing to study the core and pangenomes of soil and plant-associated prokaryotes.</title>
        <authorList>
            <person name="Whitman W."/>
        </authorList>
    </citation>
    <scope>NUCLEOTIDE SEQUENCE [LARGE SCALE GENOMIC DNA]</scope>
    <source>
        <strain evidence="13 14">NE40</strain>
    </source>
</reference>
<dbReference type="InterPro" id="IPR001650">
    <property type="entry name" value="Helicase_C-like"/>
</dbReference>
<evidence type="ECO:0000259" key="11">
    <source>
        <dbReference type="PROSITE" id="PS51194"/>
    </source>
</evidence>
<sequence>MIRNEIKALSGLLSIFRKKKAASESGQKQTSASARKNEKKAQSHNSEPTGSRKKKHHQKHTNNPRKSHSRQAHKKPVPAWDINQFAVEPEEGKTRFHDFDLPDGLMQGIHELGFKYCTPIQAEVLGSTLAGRDAIGKAQTGTGKTAAFLISTIKQLIDISPPDTRYIGEPRAVVIAPTRELALQIGKDAEALTKHLPLHVVTVVGGMDYDKQRQKINANYIDILVATPGRLLDYCERKDLYLDLTETMIIDEADRMLDMGFIPQVRRIVRMTPRPGDRQTLLFSATFTDEVLRLGEQWTWKPVKVEIEPESVATDTVDQKLYLVTNEQKYALLTNLIRQDKLDRVIVFTNRRDQTRRLTERLQKDGFKTDQLSGEVPQKKRIKTLDNFKNGKINVLVATDVAGRGIHIKGISHVVNYYLPEDPEDYVHRIGRTGRAGASGISISFACEDDSFLIPDLEEMLGAKLTMEYPPEELLK</sequence>
<dbReference type="InterPro" id="IPR011545">
    <property type="entry name" value="DEAD/DEAH_box_helicase_dom"/>
</dbReference>
<keyword evidence="6 7" id="KW-0694">RNA-binding</keyword>
<evidence type="ECO:0000256" key="9">
    <source>
        <dbReference type="SAM" id="MobiDB-lite"/>
    </source>
</evidence>
<dbReference type="Gene3D" id="3.40.50.300">
    <property type="entry name" value="P-loop containing nucleotide triphosphate hydrolases"/>
    <property type="match status" value="2"/>
</dbReference>
<evidence type="ECO:0000256" key="5">
    <source>
        <dbReference type="ARBA" id="ARBA00022840"/>
    </source>
</evidence>
<comment type="similarity">
    <text evidence="7">Belongs to the DEAD box helicase family. RhlB subfamily.</text>
</comment>
<dbReference type="PANTHER" id="PTHR47959">
    <property type="entry name" value="ATP-DEPENDENT RNA HELICASE RHLE-RELATED"/>
    <property type="match status" value="1"/>
</dbReference>
<evidence type="ECO:0000256" key="4">
    <source>
        <dbReference type="ARBA" id="ARBA00022806"/>
    </source>
</evidence>
<evidence type="ECO:0000256" key="1">
    <source>
        <dbReference type="ARBA" id="ARBA00022490"/>
    </source>
</evidence>
<dbReference type="InterPro" id="IPR000629">
    <property type="entry name" value="RNA-helicase_DEAD-box_CS"/>
</dbReference>
<dbReference type="PROSITE" id="PS00039">
    <property type="entry name" value="DEAD_ATP_HELICASE"/>
    <property type="match status" value="1"/>
</dbReference>
<dbReference type="Pfam" id="PF00271">
    <property type="entry name" value="Helicase_C"/>
    <property type="match status" value="1"/>
</dbReference>
<evidence type="ECO:0000256" key="3">
    <source>
        <dbReference type="ARBA" id="ARBA00022801"/>
    </source>
</evidence>
<dbReference type="PROSITE" id="PS51195">
    <property type="entry name" value="Q_MOTIF"/>
    <property type="match status" value="1"/>
</dbReference>
<keyword evidence="2 7" id="KW-0547">Nucleotide-binding</keyword>
<proteinExistence type="inferred from homology"/>
<organism evidence="13 14">
    <name type="scientific">Endozoicomonas lisbonensis</name>
    <dbReference type="NCBI Taxonomy" id="3120522"/>
    <lineage>
        <taxon>Bacteria</taxon>
        <taxon>Pseudomonadati</taxon>
        <taxon>Pseudomonadota</taxon>
        <taxon>Gammaproteobacteria</taxon>
        <taxon>Oceanospirillales</taxon>
        <taxon>Endozoicomonadaceae</taxon>
        <taxon>Endozoicomonas</taxon>
    </lineage>
</organism>
<dbReference type="InterPro" id="IPR014014">
    <property type="entry name" value="RNA_helicase_DEAD_Q_motif"/>
</dbReference>
<evidence type="ECO:0000256" key="8">
    <source>
        <dbReference type="PROSITE-ProRule" id="PRU00552"/>
    </source>
</evidence>